<dbReference type="Pfam" id="PF07228">
    <property type="entry name" value="SpoIIE"/>
    <property type="match status" value="1"/>
</dbReference>
<dbReference type="EMBL" id="MT631027">
    <property type="protein sequence ID" value="QNO44861.1"/>
    <property type="molecule type" value="Genomic_DNA"/>
</dbReference>
<evidence type="ECO:0000313" key="3">
    <source>
        <dbReference type="EMBL" id="QNO44861.1"/>
    </source>
</evidence>
<dbReference type="InterPro" id="IPR039248">
    <property type="entry name" value="Ptase_RsbX"/>
</dbReference>
<gene>
    <name evidence="3" type="ORF">FNLBKCNM_00005</name>
    <name evidence="4" type="ORF">NKHCAGDB_00003</name>
    <name evidence="2" type="ORF">NLDJDEJO_00005</name>
</gene>
<name>A0A7G9Y839_9EURY</name>
<evidence type="ECO:0000313" key="2">
    <source>
        <dbReference type="EMBL" id="QNO44173.1"/>
    </source>
</evidence>
<evidence type="ECO:0000259" key="1">
    <source>
        <dbReference type="SMART" id="SM00331"/>
    </source>
</evidence>
<dbReference type="PANTHER" id="PTHR35801:SF1">
    <property type="entry name" value="PHOSPHOSERINE PHOSPHATASE RSBX"/>
    <property type="match status" value="1"/>
</dbReference>
<dbReference type="PANTHER" id="PTHR35801">
    <property type="entry name" value="PHOSPHOSERINE PHOSPHATASE RSBX"/>
    <property type="match status" value="1"/>
</dbReference>
<feature type="domain" description="PPM-type phosphatase" evidence="1">
    <location>
        <begin position="1"/>
        <end position="188"/>
    </location>
</feature>
<accession>A0A7G9Y839</accession>
<dbReference type="EMBL" id="MT631202">
    <property type="protein sequence ID" value="QNO46570.1"/>
    <property type="molecule type" value="Genomic_DNA"/>
</dbReference>
<dbReference type="EMBL" id="MT630927">
    <property type="protein sequence ID" value="QNO44173.1"/>
    <property type="molecule type" value="Genomic_DNA"/>
</dbReference>
<organism evidence="2">
    <name type="scientific">Candidatus Methanogaster sp. ANME-2c ERB4</name>
    <dbReference type="NCBI Taxonomy" id="2759911"/>
    <lineage>
        <taxon>Archaea</taxon>
        <taxon>Methanobacteriati</taxon>
        <taxon>Methanobacteriota</taxon>
        <taxon>Stenosarchaea group</taxon>
        <taxon>Methanomicrobia</taxon>
        <taxon>Methanosarcinales</taxon>
        <taxon>ANME-2 cluster</taxon>
        <taxon>Candidatus Methanogasteraceae</taxon>
        <taxon>Candidatus Methanogaster</taxon>
    </lineage>
</organism>
<dbReference type="SUPFAM" id="SSF81606">
    <property type="entry name" value="PP2C-like"/>
    <property type="match status" value="1"/>
</dbReference>
<dbReference type="Gene3D" id="3.60.40.10">
    <property type="entry name" value="PPM-type phosphatase domain"/>
    <property type="match status" value="1"/>
</dbReference>
<reference evidence="2" key="1">
    <citation type="submission" date="2020-06" db="EMBL/GenBank/DDBJ databases">
        <title>Unique genomic features of the anaerobic methanotrophic archaea.</title>
        <authorList>
            <person name="Chadwick G.L."/>
            <person name="Skennerton C.T."/>
            <person name="Laso-Perez R."/>
            <person name="Leu A.O."/>
            <person name="Speth D.R."/>
            <person name="Yu H."/>
            <person name="Morgan-Lang C."/>
            <person name="Hatzenpichler R."/>
            <person name="Goudeau D."/>
            <person name="Malmstrom R."/>
            <person name="Brazelton W.J."/>
            <person name="Woyke T."/>
            <person name="Hallam S.J."/>
            <person name="Tyson G.W."/>
            <person name="Wegener G."/>
            <person name="Boetius A."/>
            <person name="Orphan V."/>
        </authorList>
    </citation>
    <scope>NUCLEOTIDE SEQUENCE</scope>
</reference>
<sequence>MQIATVKHALDNAPYCGDEYGYWEEGTKTILSIVDGLGHGKDAEIAAKAAVNYIARHLSESLQEIFTGCDSELRGTRGAAMGITVIDAEKDKLTYAGIGNTRVIVVNSKTFRLDSDYGIIGGGFKKLTPETLAIGKEALVVMFTDGVEELVDLSRYDLISGDVHELAEKIITDWRIERDDAAVMVYRRR</sequence>
<dbReference type="InterPro" id="IPR001932">
    <property type="entry name" value="PPM-type_phosphatase-like_dom"/>
</dbReference>
<dbReference type="SMART" id="SM00331">
    <property type="entry name" value="PP2C_SIG"/>
    <property type="match status" value="1"/>
</dbReference>
<evidence type="ECO:0000313" key="4">
    <source>
        <dbReference type="EMBL" id="QNO46570.1"/>
    </source>
</evidence>
<dbReference type="AlphaFoldDB" id="A0A7G9Y839"/>
<proteinExistence type="predicted"/>
<dbReference type="InterPro" id="IPR036457">
    <property type="entry name" value="PPM-type-like_dom_sf"/>
</dbReference>
<protein>
    <recommendedName>
        <fullName evidence="1">PPM-type phosphatase domain-containing protein</fullName>
    </recommendedName>
</protein>